<evidence type="ECO:0000313" key="3">
    <source>
        <dbReference type="Proteomes" id="UP001459277"/>
    </source>
</evidence>
<evidence type="ECO:0000259" key="1">
    <source>
        <dbReference type="Pfam" id="PF03108"/>
    </source>
</evidence>
<protein>
    <recommendedName>
        <fullName evidence="1">Transposase MuDR plant domain-containing protein</fullName>
    </recommendedName>
</protein>
<dbReference type="InterPro" id="IPR004332">
    <property type="entry name" value="Transposase_MuDR"/>
</dbReference>
<keyword evidence="3" id="KW-1185">Reference proteome</keyword>
<dbReference type="PANTHER" id="PTHR31973">
    <property type="entry name" value="POLYPROTEIN, PUTATIVE-RELATED"/>
    <property type="match status" value="1"/>
</dbReference>
<comment type="caution">
    <text evidence="2">The sequence shown here is derived from an EMBL/GenBank/DDBJ whole genome shotgun (WGS) entry which is preliminary data.</text>
</comment>
<evidence type="ECO:0000313" key="2">
    <source>
        <dbReference type="EMBL" id="KAK9991980.1"/>
    </source>
</evidence>
<feature type="domain" description="Transposase MuDR plant" evidence="1">
    <location>
        <begin position="86"/>
        <end position="139"/>
    </location>
</feature>
<proteinExistence type="predicted"/>
<accession>A0AAW2C6Q2</accession>
<organism evidence="2 3">
    <name type="scientific">Lithocarpus litseifolius</name>
    <dbReference type="NCBI Taxonomy" id="425828"/>
    <lineage>
        <taxon>Eukaryota</taxon>
        <taxon>Viridiplantae</taxon>
        <taxon>Streptophyta</taxon>
        <taxon>Embryophyta</taxon>
        <taxon>Tracheophyta</taxon>
        <taxon>Spermatophyta</taxon>
        <taxon>Magnoliopsida</taxon>
        <taxon>eudicotyledons</taxon>
        <taxon>Gunneridae</taxon>
        <taxon>Pentapetalae</taxon>
        <taxon>rosids</taxon>
        <taxon>fabids</taxon>
        <taxon>Fagales</taxon>
        <taxon>Fagaceae</taxon>
        <taxon>Lithocarpus</taxon>
    </lineage>
</organism>
<name>A0AAW2C6Q2_9ROSI</name>
<sequence length="341" mass="38417">MIGKDDFHKDTINYENVDNIMDDHDDDVVDDQVNIGDGIGVQPDTTTVPTYEAHGPSFHANTWDNIVDLSNVEIPFSSSWVRGMNFSKGLIFPNKEAVKQAIIVYSMDNNKNYITELSNQKRLCVKCANESCAWKVRAFPQRKLNGLWAVTVYGGPHTCPSVGVNKDGRMMDSNFLAKELHTYVLADHTSKIKDLQNLMKERFKHDISYYKIWDAKQKAIANIHGNWEESYQKLQKLLLAYKDSDPGTQVSFRSINGNIPGTIIFKFATNPISDPLDLNPDPPPKPTLLPTKSTATTWFLLFKYPQLFESQTYPNEVSGFPSKTNEALQRGQAATLGQMGC</sequence>
<dbReference type="EMBL" id="JAZDWU010000009">
    <property type="protein sequence ID" value="KAK9991980.1"/>
    <property type="molecule type" value="Genomic_DNA"/>
</dbReference>
<gene>
    <name evidence="2" type="ORF">SO802_026965</name>
</gene>
<reference evidence="2 3" key="1">
    <citation type="submission" date="2024-01" db="EMBL/GenBank/DDBJ databases">
        <title>A telomere-to-telomere, gap-free genome of sweet tea (Lithocarpus litseifolius).</title>
        <authorList>
            <person name="Zhou J."/>
        </authorList>
    </citation>
    <scope>NUCLEOTIDE SEQUENCE [LARGE SCALE GENOMIC DNA]</scope>
    <source>
        <strain evidence="2">Zhou-2022a</strain>
        <tissue evidence="2">Leaf</tissue>
    </source>
</reference>
<dbReference type="AlphaFoldDB" id="A0AAW2C6Q2"/>
<dbReference type="Proteomes" id="UP001459277">
    <property type="component" value="Unassembled WGS sequence"/>
</dbReference>
<dbReference type="PANTHER" id="PTHR31973:SF195">
    <property type="entry name" value="MUDR FAMILY TRANSPOSASE"/>
    <property type="match status" value="1"/>
</dbReference>
<dbReference type="Pfam" id="PF03108">
    <property type="entry name" value="DBD_Tnp_Mut"/>
    <property type="match status" value="1"/>
</dbReference>